<organism evidence="1 2">
    <name type="scientific">Massariosphaeria phaeospora</name>
    <dbReference type="NCBI Taxonomy" id="100035"/>
    <lineage>
        <taxon>Eukaryota</taxon>
        <taxon>Fungi</taxon>
        <taxon>Dikarya</taxon>
        <taxon>Ascomycota</taxon>
        <taxon>Pezizomycotina</taxon>
        <taxon>Dothideomycetes</taxon>
        <taxon>Pleosporomycetidae</taxon>
        <taxon>Pleosporales</taxon>
        <taxon>Pleosporales incertae sedis</taxon>
        <taxon>Massariosphaeria</taxon>
    </lineage>
</organism>
<dbReference type="Proteomes" id="UP000481861">
    <property type="component" value="Unassembled WGS sequence"/>
</dbReference>
<name>A0A7C8I0A2_9PLEO</name>
<proteinExistence type="predicted"/>
<evidence type="ECO:0000313" key="1">
    <source>
        <dbReference type="EMBL" id="KAF2865526.1"/>
    </source>
</evidence>
<reference evidence="1 2" key="1">
    <citation type="submission" date="2020-01" db="EMBL/GenBank/DDBJ databases">
        <authorList>
            <consortium name="DOE Joint Genome Institute"/>
            <person name="Haridas S."/>
            <person name="Albert R."/>
            <person name="Binder M."/>
            <person name="Bloem J."/>
            <person name="Labutti K."/>
            <person name="Salamov A."/>
            <person name="Andreopoulos B."/>
            <person name="Baker S.E."/>
            <person name="Barry K."/>
            <person name="Bills G."/>
            <person name="Bluhm B.H."/>
            <person name="Cannon C."/>
            <person name="Castanera R."/>
            <person name="Culley D.E."/>
            <person name="Daum C."/>
            <person name="Ezra D."/>
            <person name="Gonzalez J.B."/>
            <person name="Henrissat B."/>
            <person name="Kuo A."/>
            <person name="Liang C."/>
            <person name="Lipzen A."/>
            <person name="Lutzoni F."/>
            <person name="Magnuson J."/>
            <person name="Mondo S."/>
            <person name="Nolan M."/>
            <person name="Ohm R."/>
            <person name="Pangilinan J."/>
            <person name="Park H.-J.H."/>
            <person name="Ramirez L."/>
            <person name="Alfaro M."/>
            <person name="Sun H."/>
            <person name="Tritt A."/>
            <person name="Yoshinaga Y."/>
            <person name="Zwiers L.-H.L."/>
            <person name="Turgeon B.G."/>
            <person name="Goodwin S.B."/>
            <person name="Spatafora J.W."/>
            <person name="Crous P.W."/>
            <person name="Grigoriev I.V."/>
        </authorList>
    </citation>
    <scope>NUCLEOTIDE SEQUENCE [LARGE SCALE GENOMIC DNA]</scope>
    <source>
        <strain evidence="1 2">CBS 611.86</strain>
    </source>
</reference>
<keyword evidence="2" id="KW-1185">Reference proteome</keyword>
<protein>
    <submittedName>
        <fullName evidence="1">Uncharacterized protein</fullName>
    </submittedName>
</protein>
<dbReference type="EMBL" id="JAADJZ010000033">
    <property type="protein sequence ID" value="KAF2865526.1"/>
    <property type="molecule type" value="Genomic_DNA"/>
</dbReference>
<dbReference type="AlphaFoldDB" id="A0A7C8I0A2"/>
<feature type="non-terminal residue" evidence="1">
    <location>
        <position position="1"/>
    </location>
</feature>
<accession>A0A7C8I0A2</accession>
<comment type="caution">
    <text evidence="1">The sequence shown here is derived from an EMBL/GenBank/DDBJ whole genome shotgun (WGS) entry which is preliminary data.</text>
</comment>
<sequence length="191" mass="21549">IVVELCNPRQTRIKDVTALPLGLLELYAPHLAARVDHASNRLRLRIPTIFWPTVDDHEIPALNRVFAHMRRVVLTHAWNSAPAYTSVEAGVSTYRALQLLSLHAAAERLRARLLRALALAPLSAEALQVLWRTFRDSPELPEWLNAVARNVAVFDLVRRGDSLVRHFLEGELGLMTRVQADYVEGAYRVHG</sequence>
<feature type="non-terminal residue" evidence="1">
    <location>
        <position position="191"/>
    </location>
</feature>
<gene>
    <name evidence="1" type="ORF">BDV95DRAFT_448669</name>
</gene>
<evidence type="ECO:0000313" key="2">
    <source>
        <dbReference type="Proteomes" id="UP000481861"/>
    </source>
</evidence>